<dbReference type="EMBL" id="CP019062">
    <property type="protein sequence ID" value="AVF34364.1"/>
    <property type="molecule type" value="Genomic_DNA"/>
</dbReference>
<name>A0A2L1UN60_9GAMM</name>
<protein>
    <submittedName>
        <fullName evidence="1">Uncharacterized protein</fullName>
    </submittedName>
</protein>
<accession>A0A2L1UN60</accession>
<dbReference type="Proteomes" id="UP000239197">
    <property type="component" value="Chromosome"/>
</dbReference>
<evidence type="ECO:0000313" key="2">
    <source>
        <dbReference type="Proteomes" id="UP000239197"/>
    </source>
</evidence>
<organism evidence="1 2">
    <name type="scientific">Rahnella sikkimica</name>
    <dbReference type="NCBI Taxonomy" id="1805933"/>
    <lineage>
        <taxon>Bacteria</taxon>
        <taxon>Pseudomonadati</taxon>
        <taxon>Pseudomonadota</taxon>
        <taxon>Gammaproteobacteria</taxon>
        <taxon>Enterobacterales</taxon>
        <taxon>Yersiniaceae</taxon>
        <taxon>Rahnella</taxon>
    </lineage>
</organism>
<gene>
    <name evidence="1" type="ORF">BV494_05215</name>
</gene>
<sequence>MIIDISWWRGKEEIEYEDLQQSDVKIRIRCKECFICNQIKTVQVKFQNEGSGAENYRSHSGQNHA</sequence>
<evidence type="ECO:0000313" key="1">
    <source>
        <dbReference type="EMBL" id="AVF34364.1"/>
    </source>
</evidence>
<reference evidence="2" key="1">
    <citation type="submission" date="2017-01" db="EMBL/GenBank/DDBJ databases">
        <title>Genome sequence of Rouxiella sp. ERMR1:05.</title>
        <authorList>
            <person name="Kumar R."/>
            <person name="Singh D."/>
            <person name="Kumar S."/>
        </authorList>
    </citation>
    <scope>NUCLEOTIDE SEQUENCE [LARGE SCALE GENOMIC DNA]</scope>
    <source>
        <strain evidence="2">ERMR1:05</strain>
    </source>
</reference>
<proteinExistence type="predicted"/>
<dbReference type="KEGG" id="rox:BV494_05215"/>
<keyword evidence="2" id="KW-1185">Reference proteome</keyword>
<dbReference type="AlphaFoldDB" id="A0A2L1UN60"/>